<accession>A0A0N1IPW9</accession>
<evidence type="ECO:0008006" key="4">
    <source>
        <dbReference type="Google" id="ProtNLM"/>
    </source>
</evidence>
<keyword evidence="1" id="KW-0732">Signal</keyword>
<keyword evidence="3" id="KW-1185">Reference proteome</keyword>
<evidence type="ECO:0000313" key="2">
    <source>
        <dbReference type="EMBL" id="KPJ17203.1"/>
    </source>
</evidence>
<protein>
    <recommendedName>
        <fullName evidence="4">Secreted protein</fullName>
    </recommendedName>
</protein>
<feature type="signal peptide" evidence="1">
    <location>
        <begin position="1"/>
        <end position="21"/>
    </location>
</feature>
<dbReference type="InParanoid" id="A0A0N1IPW9"/>
<gene>
    <name evidence="2" type="ORF">RR48_03860</name>
</gene>
<dbReference type="AlphaFoldDB" id="A0A0N1IPW9"/>
<evidence type="ECO:0000256" key="1">
    <source>
        <dbReference type="SAM" id="SignalP"/>
    </source>
</evidence>
<feature type="chain" id="PRO_5005874100" description="Secreted protein" evidence="1">
    <location>
        <begin position="22"/>
        <end position="113"/>
    </location>
</feature>
<sequence length="113" mass="12568">MFHLTTIVCVVVGELAICAVANDHLVPVPCFTTITKASLFNIEHRATDTVVRRFLRHRYTGGGQRRVCTRRLPLVTTSPAKLLVTRPLSLSVFESVCRNPVARPQVLMLQVVS</sequence>
<evidence type="ECO:0000313" key="3">
    <source>
        <dbReference type="Proteomes" id="UP000053240"/>
    </source>
</evidence>
<reference evidence="2 3" key="1">
    <citation type="journal article" date="2015" name="Nat. Commun.">
        <title>Outbred genome sequencing and CRISPR/Cas9 gene editing in butterflies.</title>
        <authorList>
            <person name="Li X."/>
            <person name="Fan D."/>
            <person name="Zhang W."/>
            <person name="Liu G."/>
            <person name="Zhang L."/>
            <person name="Zhao L."/>
            <person name="Fang X."/>
            <person name="Chen L."/>
            <person name="Dong Y."/>
            <person name="Chen Y."/>
            <person name="Ding Y."/>
            <person name="Zhao R."/>
            <person name="Feng M."/>
            <person name="Zhu Y."/>
            <person name="Feng Y."/>
            <person name="Jiang X."/>
            <person name="Zhu D."/>
            <person name="Xiang H."/>
            <person name="Feng X."/>
            <person name="Li S."/>
            <person name="Wang J."/>
            <person name="Zhang G."/>
            <person name="Kronforst M.R."/>
            <person name="Wang W."/>
        </authorList>
    </citation>
    <scope>NUCLEOTIDE SEQUENCE [LARGE SCALE GENOMIC DNA]</scope>
    <source>
        <strain evidence="2">Ya'a_city_454_Pm</strain>
        <tissue evidence="2">Whole body</tissue>
    </source>
</reference>
<proteinExistence type="predicted"/>
<dbReference type="Proteomes" id="UP000053240">
    <property type="component" value="Unassembled WGS sequence"/>
</dbReference>
<dbReference type="EMBL" id="KQ460202">
    <property type="protein sequence ID" value="KPJ17203.1"/>
    <property type="molecule type" value="Genomic_DNA"/>
</dbReference>
<organism evidence="2 3">
    <name type="scientific">Papilio machaon</name>
    <name type="common">Old World swallowtail butterfly</name>
    <dbReference type="NCBI Taxonomy" id="76193"/>
    <lineage>
        <taxon>Eukaryota</taxon>
        <taxon>Metazoa</taxon>
        <taxon>Ecdysozoa</taxon>
        <taxon>Arthropoda</taxon>
        <taxon>Hexapoda</taxon>
        <taxon>Insecta</taxon>
        <taxon>Pterygota</taxon>
        <taxon>Neoptera</taxon>
        <taxon>Endopterygota</taxon>
        <taxon>Lepidoptera</taxon>
        <taxon>Glossata</taxon>
        <taxon>Ditrysia</taxon>
        <taxon>Papilionoidea</taxon>
        <taxon>Papilionidae</taxon>
        <taxon>Papilioninae</taxon>
        <taxon>Papilio</taxon>
    </lineage>
</organism>
<name>A0A0N1IPW9_PAPMA</name>